<feature type="signal peptide" evidence="1">
    <location>
        <begin position="1"/>
        <end position="21"/>
    </location>
</feature>
<accession>A0ABP7RD05</accession>
<dbReference type="InterPro" id="IPR029058">
    <property type="entry name" value="AB_hydrolase_fold"/>
</dbReference>
<evidence type="ECO:0000313" key="3">
    <source>
        <dbReference type="Proteomes" id="UP001501310"/>
    </source>
</evidence>
<keyword evidence="1" id="KW-0732">Signal</keyword>
<protein>
    <submittedName>
        <fullName evidence="2">Alpha/beta hydrolase-fold protein</fullName>
    </submittedName>
</protein>
<dbReference type="RefSeq" id="WP_344708106.1">
    <property type="nucleotide sequence ID" value="NZ_BAAAZD010000001.1"/>
</dbReference>
<evidence type="ECO:0000256" key="1">
    <source>
        <dbReference type="SAM" id="SignalP"/>
    </source>
</evidence>
<organism evidence="2 3">
    <name type="scientific">Sphingomonas humi</name>
    <dbReference type="NCBI Taxonomy" id="335630"/>
    <lineage>
        <taxon>Bacteria</taxon>
        <taxon>Pseudomonadati</taxon>
        <taxon>Pseudomonadota</taxon>
        <taxon>Alphaproteobacteria</taxon>
        <taxon>Sphingomonadales</taxon>
        <taxon>Sphingomonadaceae</taxon>
        <taxon>Sphingomonas</taxon>
    </lineage>
</organism>
<dbReference type="GO" id="GO:0016787">
    <property type="term" value="F:hydrolase activity"/>
    <property type="evidence" value="ECO:0007669"/>
    <property type="project" value="UniProtKB-KW"/>
</dbReference>
<name>A0ABP7RD05_9SPHN</name>
<dbReference type="PANTHER" id="PTHR48098">
    <property type="entry name" value="ENTEROCHELIN ESTERASE-RELATED"/>
    <property type="match status" value="1"/>
</dbReference>
<gene>
    <name evidence="2" type="ORF">GCM10022211_00070</name>
</gene>
<feature type="chain" id="PRO_5045589262" evidence="1">
    <location>
        <begin position="22"/>
        <end position="302"/>
    </location>
</feature>
<dbReference type="Pfam" id="PF00756">
    <property type="entry name" value="Esterase"/>
    <property type="match status" value="1"/>
</dbReference>
<dbReference type="Gene3D" id="3.40.50.1820">
    <property type="entry name" value="alpha/beta hydrolase"/>
    <property type="match status" value="1"/>
</dbReference>
<keyword evidence="2" id="KW-0378">Hydrolase</keyword>
<dbReference type="EMBL" id="BAAAZD010000001">
    <property type="protein sequence ID" value="GAA3995489.1"/>
    <property type="molecule type" value="Genomic_DNA"/>
</dbReference>
<dbReference type="InterPro" id="IPR050583">
    <property type="entry name" value="Mycobacterial_A85_antigen"/>
</dbReference>
<evidence type="ECO:0000313" key="2">
    <source>
        <dbReference type="EMBL" id="GAA3995489.1"/>
    </source>
</evidence>
<dbReference type="PANTHER" id="PTHR48098:SF6">
    <property type="entry name" value="FERRI-BACILLIBACTIN ESTERASE BESA"/>
    <property type="match status" value="1"/>
</dbReference>
<dbReference type="SUPFAM" id="SSF53474">
    <property type="entry name" value="alpha/beta-Hydrolases"/>
    <property type="match status" value="1"/>
</dbReference>
<sequence>MTRILLALAALFAALATPATAQGRFVEFEQPADIGQVHVTVWLPPGYDKETRRRYPVLYMHDGQNTFFPKRSNFNKVWAADKAALGLINARKVAPFMIVAVDHPGPSRFLRYFPTRVASAPLRQGTEAFAKGKLGGDEYLSFLGDTLKPVIDARYRTRPQPRYTAVAGSSMGGLISLYALTERADVFGKAAAVSTHSPLIDPELLQKQPMMAAGVKANWKRYLSTRLGAPQGRKLWMDHGTATLDAFYDPYQAVLDQGVADAGWVRGKDFESCVYKGAAHEENAWAARLPEVLGWLLADWKR</sequence>
<dbReference type="InterPro" id="IPR000801">
    <property type="entry name" value="Esterase-like"/>
</dbReference>
<proteinExistence type="predicted"/>
<reference evidence="3" key="1">
    <citation type="journal article" date="2019" name="Int. J. Syst. Evol. Microbiol.">
        <title>The Global Catalogue of Microorganisms (GCM) 10K type strain sequencing project: providing services to taxonomists for standard genome sequencing and annotation.</title>
        <authorList>
            <consortium name="The Broad Institute Genomics Platform"/>
            <consortium name="The Broad Institute Genome Sequencing Center for Infectious Disease"/>
            <person name="Wu L."/>
            <person name="Ma J."/>
        </authorList>
    </citation>
    <scope>NUCLEOTIDE SEQUENCE [LARGE SCALE GENOMIC DNA]</scope>
    <source>
        <strain evidence="3">JCM 16603</strain>
    </source>
</reference>
<keyword evidence="3" id="KW-1185">Reference proteome</keyword>
<comment type="caution">
    <text evidence="2">The sequence shown here is derived from an EMBL/GenBank/DDBJ whole genome shotgun (WGS) entry which is preliminary data.</text>
</comment>
<dbReference type="Proteomes" id="UP001501310">
    <property type="component" value="Unassembled WGS sequence"/>
</dbReference>